<comment type="subcellular location">
    <subcellularLocation>
        <location evidence="1 9">Cell membrane</location>
        <topology evidence="1 9">Multi-pass membrane protein</topology>
    </subcellularLocation>
</comment>
<dbReference type="InterPro" id="IPR003010">
    <property type="entry name" value="C-N_Hydrolase"/>
</dbReference>
<dbReference type="GO" id="GO:0005886">
    <property type="term" value="C:plasma membrane"/>
    <property type="evidence" value="ECO:0007669"/>
    <property type="project" value="UniProtKB-SubCell"/>
</dbReference>
<comment type="catalytic activity">
    <reaction evidence="9">
        <text>N-terminal S-1,2-diacyl-sn-glyceryl-L-cysteinyl-[lipoprotein] + a glycerophospholipid = N-acyl-S-1,2-diacyl-sn-glyceryl-L-cysteinyl-[lipoprotein] + a 2-acyl-sn-glycero-3-phospholipid + H(+)</text>
        <dbReference type="Rhea" id="RHEA:48228"/>
        <dbReference type="Rhea" id="RHEA-COMP:14681"/>
        <dbReference type="Rhea" id="RHEA-COMP:14684"/>
        <dbReference type="ChEBI" id="CHEBI:15378"/>
        <dbReference type="ChEBI" id="CHEBI:136912"/>
        <dbReference type="ChEBI" id="CHEBI:140656"/>
        <dbReference type="ChEBI" id="CHEBI:140657"/>
        <dbReference type="ChEBI" id="CHEBI:140660"/>
        <dbReference type="EC" id="2.3.1.269"/>
    </reaction>
</comment>
<proteinExistence type="inferred from homology"/>
<evidence type="ECO:0000256" key="1">
    <source>
        <dbReference type="ARBA" id="ARBA00004651"/>
    </source>
</evidence>
<evidence type="ECO:0000256" key="9">
    <source>
        <dbReference type="HAMAP-Rule" id="MF_01148"/>
    </source>
</evidence>
<dbReference type="RefSeq" id="WP_144571458.1">
    <property type="nucleotide sequence ID" value="NZ_VLKG01000005.1"/>
</dbReference>
<keyword evidence="5 9" id="KW-0812">Transmembrane</keyword>
<name>A0A562IKS1_9GAMM</name>
<evidence type="ECO:0000259" key="10">
    <source>
        <dbReference type="PROSITE" id="PS50263"/>
    </source>
</evidence>
<dbReference type="GO" id="GO:0042158">
    <property type="term" value="P:lipoprotein biosynthetic process"/>
    <property type="evidence" value="ECO:0007669"/>
    <property type="project" value="UniProtKB-UniRule"/>
</dbReference>
<feature type="transmembrane region" description="Helical" evidence="9">
    <location>
        <begin position="195"/>
        <end position="213"/>
    </location>
</feature>
<comment type="caution">
    <text evidence="11">The sequence shown here is derived from an EMBL/GenBank/DDBJ whole genome shotgun (WGS) entry which is preliminary data.</text>
</comment>
<keyword evidence="4 9" id="KW-0808">Transferase</keyword>
<dbReference type="Proteomes" id="UP000319627">
    <property type="component" value="Unassembled WGS sequence"/>
</dbReference>
<dbReference type="GO" id="GO:0016410">
    <property type="term" value="F:N-acyltransferase activity"/>
    <property type="evidence" value="ECO:0007669"/>
    <property type="project" value="UniProtKB-UniRule"/>
</dbReference>
<dbReference type="OrthoDB" id="9804277at2"/>
<keyword evidence="6 9" id="KW-1133">Transmembrane helix</keyword>
<accession>A0A562IKS1</accession>
<dbReference type="HAMAP" id="MF_01148">
    <property type="entry name" value="Lnt"/>
    <property type="match status" value="1"/>
</dbReference>
<keyword evidence="11" id="KW-0449">Lipoprotein</keyword>
<evidence type="ECO:0000256" key="2">
    <source>
        <dbReference type="ARBA" id="ARBA00010065"/>
    </source>
</evidence>
<gene>
    <name evidence="9" type="primary">lnt</name>
    <name evidence="11" type="ORF">LX59_01760</name>
</gene>
<keyword evidence="3 9" id="KW-1003">Cell membrane</keyword>
<dbReference type="EC" id="2.3.1.269" evidence="9"/>
<feature type="transmembrane region" description="Helical" evidence="9">
    <location>
        <begin position="481"/>
        <end position="498"/>
    </location>
</feature>
<dbReference type="Pfam" id="PF20154">
    <property type="entry name" value="LNT_N"/>
    <property type="match status" value="1"/>
</dbReference>
<sequence length="516" mass="57467">MRWIIRPGWLGNLAAFGAGALTTLSLAPFDYWIFALLSVGLFHTGLRSLTPKQAALRGWFYGFGLFGAGTSWIYISIHDFGAASPLLAGVLTLLFVAAMGLFLALPAWIWARWLRCSHRPLVDALAFAALWVAQDLFRSWFLTGFPWLYTGYSQLDGPLSGLAPLGGVWLISFCVALTAVLLANIPGILIRRKGGLLRALLLLIVPWIIGPLLKGYAWTEAKGDPLQVAAMQGNVQQSVKWNPQQLETQLRLYQNMTLESEPADLIIWPETALPIIKDRATNYLDMMGRFANSREAALLTGIPVRQPNSEGEMRYYNGITVTGTGQGTYLKQQLVPFGEYVPLQDLLRGLIGFFDLPMSDFARGPADQPLLEAHNYKIAPYICYEVVYPELAARSAAHSDLLLTISNDAWFGHSIGPIQHLQMARMRALESGRWMIRVTNNGITALIDPFGQITQQIPAFQEAILYGEVVPMQGLTPYLRARVWPLLILCLPLLILGWRAHMRERSTGIGWSQRFN</sequence>
<evidence type="ECO:0000256" key="6">
    <source>
        <dbReference type="ARBA" id="ARBA00022989"/>
    </source>
</evidence>
<evidence type="ECO:0000313" key="11">
    <source>
        <dbReference type="EMBL" id="TWH71472.1"/>
    </source>
</evidence>
<dbReference type="Pfam" id="PF00795">
    <property type="entry name" value="CN_hydrolase"/>
    <property type="match status" value="1"/>
</dbReference>
<dbReference type="Gene3D" id="3.60.110.10">
    <property type="entry name" value="Carbon-nitrogen hydrolase"/>
    <property type="match status" value="1"/>
</dbReference>
<dbReference type="PANTHER" id="PTHR38686">
    <property type="entry name" value="APOLIPOPROTEIN N-ACYLTRANSFERASE"/>
    <property type="match status" value="1"/>
</dbReference>
<feature type="transmembrane region" description="Helical" evidence="9">
    <location>
        <begin position="161"/>
        <end position="183"/>
    </location>
</feature>
<dbReference type="SUPFAM" id="SSF56317">
    <property type="entry name" value="Carbon-nitrogen hydrolase"/>
    <property type="match status" value="1"/>
</dbReference>
<evidence type="ECO:0000256" key="5">
    <source>
        <dbReference type="ARBA" id="ARBA00022692"/>
    </source>
</evidence>
<dbReference type="NCBIfam" id="TIGR00546">
    <property type="entry name" value="lnt"/>
    <property type="match status" value="1"/>
</dbReference>
<dbReference type="AlphaFoldDB" id="A0A562IKS1"/>
<evidence type="ECO:0000256" key="7">
    <source>
        <dbReference type="ARBA" id="ARBA00023136"/>
    </source>
</evidence>
<dbReference type="PROSITE" id="PS50263">
    <property type="entry name" value="CN_HYDROLASE"/>
    <property type="match status" value="1"/>
</dbReference>
<protein>
    <recommendedName>
        <fullName evidence="9">Apolipoprotein N-acyltransferase</fullName>
        <shortName evidence="9">ALP N-acyltransferase</shortName>
        <ecNumber evidence="9">2.3.1.269</ecNumber>
    </recommendedName>
</protein>
<feature type="transmembrane region" description="Helical" evidence="9">
    <location>
        <begin position="87"/>
        <end position="109"/>
    </location>
</feature>
<keyword evidence="8 9" id="KW-0012">Acyltransferase</keyword>
<dbReference type="InterPro" id="IPR004563">
    <property type="entry name" value="Apolipo_AcylTrfase"/>
</dbReference>
<dbReference type="CDD" id="cd07571">
    <property type="entry name" value="ALP_N-acyl_transferase"/>
    <property type="match status" value="1"/>
</dbReference>
<feature type="transmembrane region" description="Helical" evidence="9">
    <location>
        <begin position="29"/>
        <end position="46"/>
    </location>
</feature>
<evidence type="ECO:0000313" key="12">
    <source>
        <dbReference type="Proteomes" id="UP000319627"/>
    </source>
</evidence>
<dbReference type="UniPathway" id="UPA00666"/>
<dbReference type="EMBL" id="VLKG01000005">
    <property type="protein sequence ID" value="TWH71472.1"/>
    <property type="molecule type" value="Genomic_DNA"/>
</dbReference>
<evidence type="ECO:0000256" key="8">
    <source>
        <dbReference type="ARBA" id="ARBA00023315"/>
    </source>
</evidence>
<evidence type="ECO:0000256" key="3">
    <source>
        <dbReference type="ARBA" id="ARBA00022475"/>
    </source>
</evidence>
<feature type="transmembrane region" description="Helical" evidence="9">
    <location>
        <begin position="58"/>
        <end position="75"/>
    </location>
</feature>
<reference evidence="11 12" key="1">
    <citation type="submission" date="2019-07" db="EMBL/GenBank/DDBJ databases">
        <title>Genomic Encyclopedia of Type Strains, Phase I: the one thousand microbial genomes (KMG-I) project.</title>
        <authorList>
            <person name="Kyrpides N."/>
        </authorList>
    </citation>
    <scope>NUCLEOTIDE SEQUENCE [LARGE SCALE GENOMIC DNA]</scope>
    <source>
        <strain evidence="11 12">DSM 375</strain>
    </source>
</reference>
<keyword evidence="7 9" id="KW-0472">Membrane</keyword>
<organism evidence="11 12">
    <name type="scientific">Azomonas agilis</name>
    <dbReference type="NCBI Taxonomy" id="116849"/>
    <lineage>
        <taxon>Bacteria</taxon>
        <taxon>Pseudomonadati</taxon>
        <taxon>Pseudomonadota</taxon>
        <taxon>Gammaproteobacteria</taxon>
        <taxon>Pseudomonadales</taxon>
        <taxon>Pseudomonadaceae</taxon>
        <taxon>Azomonas</taxon>
    </lineage>
</organism>
<comment type="similarity">
    <text evidence="2 9">Belongs to the CN hydrolase family. Apolipoprotein N-acyltransferase subfamily.</text>
</comment>
<evidence type="ECO:0000256" key="4">
    <source>
        <dbReference type="ARBA" id="ARBA00022679"/>
    </source>
</evidence>
<comment type="pathway">
    <text evidence="9">Protein modification; lipoprotein biosynthesis (N-acyl transfer).</text>
</comment>
<keyword evidence="12" id="KW-1185">Reference proteome</keyword>
<dbReference type="InterPro" id="IPR045378">
    <property type="entry name" value="LNT_N"/>
</dbReference>
<comment type="function">
    <text evidence="9">Catalyzes the phospholipid dependent N-acylation of the N-terminal cysteine of apolipoprotein, the last step in lipoprotein maturation.</text>
</comment>
<dbReference type="PANTHER" id="PTHR38686:SF1">
    <property type="entry name" value="APOLIPOPROTEIN N-ACYLTRANSFERASE"/>
    <property type="match status" value="1"/>
</dbReference>
<feature type="domain" description="CN hydrolase" evidence="10">
    <location>
        <begin position="231"/>
        <end position="471"/>
    </location>
</feature>
<dbReference type="InterPro" id="IPR036526">
    <property type="entry name" value="C-N_Hydrolase_sf"/>
</dbReference>